<evidence type="ECO:0000313" key="3">
    <source>
        <dbReference type="Proteomes" id="UP000824246"/>
    </source>
</evidence>
<dbReference type="EMBL" id="DXFB01000151">
    <property type="protein sequence ID" value="HIX45723.1"/>
    <property type="molecule type" value="Genomic_DNA"/>
</dbReference>
<sequence length="145" mass="16376">MQLSNEWVASVMETDSGRVIERCRLYLDTARLSGKFGERVEMQWMLRGDSTGMPTDTEAEVIDQFMALACDALERSQTAVLTAIYTGAKQVRYMFYATQAQALTGCLQPLLNVSKSLPLRIGATEDPEWKEYIDIIARHATCREE</sequence>
<comment type="caution">
    <text evidence="2">The sequence shown here is derived from an EMBL/GenBank/DDBJ whole genome shotgun (WGS) entry which is preliminary data.</text>
</comment>
<name>A0A9D1VS11_9BACT</name>
<dbReference type="Pfam" id="PF05117">
    <property type="entry name" value="DUF695"/>
    <property type="match status" value="1"/>
</dbReference>
<protein>
    <submittedName>
        <fullName evidence="2">DUF695 domain-containing protein</fullName>
    </submittedName>
</protein>
<dbReference type="AlphaFoldDB" id="A0A9D1VS11"/>
<gene>
    <name evidence="2" type="ORF">H9982_05840</name>
</gene>
<accession>A0A9D1VS11</accession>
<feature type="domain" description="DUF695" evidence="1">
    <location>
        <begin position="6"/>
        <end position="134"/>
    </location>
</feature>
<dbReference type="InterPro" id="IPR016097">
    <property type="entry name" value="DUF695"/>
</dbReference>
<proteinExistence type="predicted"/>
<reference evidence="2" key="2">
    <citation type="submission" date="2021-04" db="EMBL/GenBank/DDBJ databases">
        <authorList>
            <person name="Gilroy R."/>
        </authorList>
    </citation>
    <scope>NUCLEOTIDE SEQUENCE</scope>
    <source>
        <strain evidence="2">ChiHjej12B11-16260</strain>
    </source>
</reference>
<evidence type="ECO:0000313" key="2">
    <source>
        <dbReference type="EMBL" id="HIX45723.1"/>
    </source>
</evidence>
<reference evidence="2" key="1">
    <citation type="journal article" date="2021" name="PeerJ">
        <title>Extensive microbial diversity within the chicken gut microbiome revealed by metagenomics and culture.</title>
        <authorList>
            <person name="Gilroy R."/>
            <person name="Ravi A."/>
            <person name="Getino M."/>
            <person name="Pursley I."/>
            <person name="Horton D.L."/>
            <person name="Alikhan N.F."/>
            <person name="Baker D."/>
            <person name="Gharbi K."/>
            <person name="Hall N."/>
            <person name="Watson M."/>
            <person name="Adriaenssens E.M."/>
            <person name="Foster-Nyarko E."/>
            <person name="Jarju S."/>
            <person name="Secka A."/>
            <person name="Antonio M."/>
            <person name="Oren A."/>
            <person name="Chaudhuri R.R."/>
            <person name="La Ragione R."/>
            <person name="Hildebrand F."/>
            <person name="Pallen M.J."/>
        </authorList>
    </citation>
    <scope>NUCLEOTIDE SEQUENCE</scope>
    <source>
        <strain evidence="2">ChiHjej12B11-16260</strain>
    </source>
</reference>
<evidence type="ECO:0000259" key="1">
    <source>
        <dbReference type="Pfam" id="PF05117"/>
    </source>
</evidence>
<organism evidence="2 3">
    <name type="scientific">Candidatus Barnesiella excrementipullorum</name>
    <dbReference type="NCBI Taxonomy" id="2838479"/>
    <lineage>
        <taxon>Bacteria</taxon>
        <taxon>Pseudomonadati</taxon>
        <taxon>Bacteroidota</taxon>
        <taxon>Bacteroidia</taxon>
        <taxon>Bacteroidales</taxon>
        <taxon>Barnesiellaceae</taxon>
        <taxon>Barnesiella</taxon>
    </lineage>
</organism>
<dbReference type="Proteomes" id="UP000824246">
    <property type="component" value="Unassembled WGS sequence"/>
</dbReference>